<evidence type="ECO:0000259" key="2">
    <source>
        <dbReference type="Pfam" id="PF07589"/>
    </source>
</evidence>
<feature type="chain" id="PRO_5040824918" evidence="1">
    <location>
        <begin position="38"/>
        <end position="323"/>
    </location>
</feature>
<reference evidence="3" key="1">
    <citation type="submission" date="2022-06" db="EMBL/GenBank/DDBJ databases">
        <title>Aeoliella straminimaris, a novel planctomycete from sediments.</title>
        <authorList>
            <person name="Vitorino I.R."/>
            <person name="Lage O.M."/>
        </authorList>
    </citation>
    <scope>NUCLEOTIDE SEQUENCE</scope>
    <source>
        <strain evidence="3">ICT_H6.2</strain>
    </source>
</reference>
<dbReference type="EMBL" id="JAMXLR010000028">
    <property type="protein sequence ID" value="MCO6043955.1"/>
    <property type="molecule type" value="Genomic_DNA"/>
</dbReference>
<dbReference type="InterPro" id="IPR013424">
    <property type="entry name" value="Ice-binding_C"/>
</dbReference>
<organism evidence="3 4">
    <name type="scientific">Aeoliella straminimaris</name>
    <dbReference type="NCBI Taxonomy" id="2954799"/>
    <lineage>
        <taxon>Bacteria</taxon>
        <taxon>Pseudomonadati</taxon>
        <taxon>Planctomycetota</taxon>
        <taxon>Planctomycetia</taxon>
        <taxon>Pirellulales</taxon>
        <taxon>Lacipirellulaceae</taxon>
        <taxon>Aeoliella</taxon>
    </lineage>
</organism>
<feature type="signal peptide" evidence="1">
    <location>
        <begin position="1"/>
        <end position="37"/>
    </location>
</feature>
<name>A0A9X2F7V3_9BACT</name>
<proteinExistence type="predicted"/>
<keyword evidence="4" id="KW-1185">Reference proteome</keyword>
<evidence type="ECO:0000313" key="4">
    <source>
        <dbReference type="Proteomes" id="UP001155241"/>
    </source>
</evidence>
<evidence type="ECO:0000313" key="3">
    <source>
        <dbReference type="EMBL" id="MCO6043955.1"/>
    </source>
</evidence>
<dbReference type="AlphaFoldDB" id="A0A9X2F7V3"/>
<dbReference type="Proteomes" id="UP001155241">
    <property type="component" value="Unassembled WGS sequence"/>
</dbReference>
<protein>
    <submittedName>
        <fullName evidence="3">PEP-CTERM sorting domain-containing protein</fullName>
    </submittedName>
</protein>
<dbReference type="Pfam" id="PF07589">
    <property type="entry name" value="PEP-CTERM"/>
    <property type="match status" value="1"/>
</dbReference>
<evidence type="ECO:0000256" key="1">
    <source>
        <dbReference type="SAM" id="SignalP"/>
    </source>
</evidence>
<gene>
    <name evidence="3" type="ORF">NG895_08550</name>
</gene>
<comment type="caution">
    <text evidence="3">The sequence shown here is derived from an EMBL/GenBank/DDBJ whole genome shotgun (WGS) entry which is preliminary data.</text>
</comment>
<feature type="domain" description="Ice-binding protein C-terminal" evidence="2">
    <location>
        <begin position="289"/>
        <end position="313"/>
    </location>
</feature>
<dbReference type="NCBIfam" id="TIGR02595">
    <property type="entry name" value="PEP_CTERM"/>
    <property type="match status" value="1"/>
</dbReference>
<keyword evidence="1" id="KW-0732">Signal</keyword>
<dbReference type="PROSITE" id="PS51257">
    <property type="entry name" value="PROKAR_LIPOPROTEIN"/>
    <property type="match status" value="1"/>
</dbReference>
<accession>A0A9X2F7V3</accession>
<sequence length="323" mass="33177">MRGIHAKTSRPLVSMTSAGIACAVLAVAQVGSSTALALPLPLNEADATAKWETVVIPSLPVTDAAFAQQYAIVPLNPTLNLALSTGTALSSEALGGPLVRGFSEISGVAPNTHGGGDLAATSHARMITQYEVTGTGPVDLDIDVHIDGDLAGGNYFTDALGNVTSGVVFAALLHTEGGTTSLFMGDALLDVAATTSLSMLTTGGDWMPSNFTSFNPGDFNNQGRRIDITDQNENAAILNPGDKFAIELRLDTSVYAAGAFETAARSDFDSTGAISVSTDAPGGGFSQIAVPEPSTMATLLLGSLGGAIFWCRRYFDAMSSRAP</sequence>
<dbReference type="RefSeq" id="WP_252852061.1">
    <property type="nucleotide sequence ID" value="NZ_JAMXLR010000028.1"/>
</dbReference>